<dbReference type="Pfam" id="PF03478">
    <property type="entry name" value="Beta-prop_KIB1-4"/>
    <property type="match status" value="1"/>
</dbReference>
<reference evidence="3 4" key="1">
    <citation type="submission" date="2016-09" db="EMBL/GenBank/DDBJ databases">
        <title>The draft genome of Dichanthelium oligosanthes: A C3 panicoid grass species.</title>
        <authorList>
            <person name="Studer A.J."/>
            <person name="Schnable J.C."/>
            <person name="Brutnell T.P."/>
        </authorList>
    </citation>
    <scope>NUCLEOTIDE SEQUENCE [LARGE SCALE GENOMIC DNA]</scope>
    <source>
        <strain evidence="4">cv. Kellogg 1175</strain>
        <tissue evidence="3">Leaf</tissue>
    </source>
</reference>
<dbReference type="InterPro" id="IPR005174">
    <property type="entry name" value="KIB1-4_b-propeller"/>
</dbReference>
<keyword evidence="4" id="KW-1185">Reference proteome</keyword>
<evidence type="ECO:0000313" key="3">
    <source>
        <dbReference type="EMBL" id="OEL38732.1"/>
    </source>
</evidence>
<dbReference type="PANTHER" id="PTHR36901">
    <property type="entry name" value="F-BOX DOMAIN CONTAINING PROTEIN, EXPRESSED-RELATED"/>
    <property type="match status" value="1"/>
</dbReference>
<evidence type="ECO:0000313" key="4">
    <source>
        <dbReference type="Proteomes" id="UP000095767"/>
    </source>
</evidence>
<dbReference type="PANTHER" id="PTHR36901:SF5">
    <property type="entry name" value="OS10G0520200 PROTEIN"/>
    <property type="match status" value="1"/>
</dbReference>
<proteinExistence type="predicted"/>
<feature type="compositionally biased region" description="Low complexity" evidence="1">
    <location>
        <begin position="1"/>
        <end position="34"/>
    </location>
</feature>
<dbReference type="EMBL" id="LWDX02000745">
    <property type="protein sequence ID" value="OEL38732.1"/>
    <property type="molecule type" value="Genomic_DNA"/>
</dbReference>
<comment type="caution">
    <text evidence="3">The sequence shown here is derived from an EMBL/GenBank/DDBJ whole genome shotgun (WGS) entry which is preliminary data.</text>
</comment>
<feature type="region of interest" description="Disordered" evidence="1">
    <location>
        <begin position="1"/>
        <end position="52"/>
    </location>
</feature>
<evidence type="ECO:0000259" key="2">
    <source>
        <dbReference type="Pfam" id="PF03478"/>
    </source>
</evidence>
<feature type="domain" description="KIB1-4 beta-propeller" evidence="2">
    <location>
        <begin position="64"/>
        <end position="199"/>
    </location>
</feature>
<dbReference type="STRING" id="888268.A0A1E5WMW6"/>
<protein>
    <recommendedName>
        <fullName evidence="2">KIB1-4 beta-propeller domain-containing protein</fullName>
    </recommendedName>
</protein>
<evidence type="ECO:0000256" key="1">
    <source>
        <dbReference type="SAM" id="MobiDB-lite"/>
    </source>
</evidence>
<sequence>MRGWVPRGRAAAATSSSASRPTSTPSASAAGAGVPVPPAMRRRRRRRTRVRPVGVGAAAVTRGCASRGWLAVDDGQRLLLRDPVSRAEIPLPAFDDAGRDDHITNAWHVLAFCRPGDAEWARFDTDGLPPRLYYRGLEFFGCRAYVLLANPSRLAVREVEARRLVVTSVLIRMPPAGGQWTVQERLVECDGDLLVVQVSPRVETRFSLYCIGGGYTYRDRAWYFARVD</sequence>
<dbReference type="OrthoDB" id="681238at2759"/>
<feature type="compositionally biased region" description="Basic residues" evidence="1">
    <location>
        <begin position="40"/>
        <end position="50"/>
    </location>
</feature>
<organism evidence="3 4">
    <name type="scientific">Dichanthelium oligosanthes</name>
    <dbReference type="NCBI Taxonomy" id="888268"/>
    <lineage>
        <taxon>Eukaryota</taxon>
        <taxon>Viridiplantae</taxon>
        <taxon>Streptophyta</taxon>
        <taxon>Embryophyta</taxon>
        <taxon>Tracheophyta</taxon>
        <taxon>Spermatophyta</taxon>
        <taxon>Magnoliopsida</taxon>
        <taxon>Liliopsida</taxon>
        <taxon>Poales</taxon>
        <taxon>Poaceae</taxon>
        <taxon>PACMAD clade</taxon>
        <taxon>Panicoideae</taxon>
        <taxon>Panicodae</taxon>
        <taxon>Paniceae</taxon>
        <taxon>Dichantheliinae</taxon>
        <taxon>Dichanthelium</taxon>
    </lineage>
</organism>
<accession>A0A1E5WMW6</accession>
<dbReference type="Proteomes" id="UP000095767">
    <property type="component" value="Unassembled WGS sequence"/>
</dbReference>
<name>A0A1E5WMW6_9POAL</name>
<dbReference type="AlphaFoldDB" id="A0A1E5WMW6"/>
<gene>
    <name evidence="3" type="ORF">BAE44_0000249</name>
</gene>